<reference evidence="1 2" key="1">
    <citation type="submission" date="2020-08" db="EMBL/GenBank/DDBJ databases">
        <title>Cohnella phylogeny.</title>
        <authorList>
            <person name="Dunlap C."/>
        </authorList>
    </citation>
    <scope>NUCLEOTIDE SEQUENCE [LARGE SCALE GENOMIC DNA]</scope>
    <source>
        <strain evidence="1 2">DSM 25239</strain>
    </source>
</reference>
<sequence>MGITTFEELLEKQKKEASGQRLEMLGRDLSGTKKLVETVLLPTLKTLDGIILEHEIVSQSGVRIYIDAMYPPLLAAFESDGFVAHGENLTRDKFSFERMRVRTITVGGFRYVPYSNDELDKRAEACRRTVYELLGRYGSVPRSKLSKLPVYEREILRFGMTLNDSFSLAEASECLLLSQRSTSQTLHRMVEKQLLIPTGTGGIRYHGYFLSGMAISYFQ</sequence>
<accession>A0A841TQR3</accession>
<organism evidence="1 2">
    <name type="scientific">Cohnella xylanilytica</name>
    <dbReference type="NCBI Taxonomy" id="557555"/>
    <lineage>
        <taxon>Bacteria</taxon>
        <taxon>Bacillati</taxon>
        <taxon>Bacillota</taxon>
        <taxon>Bacilli</taxon>
        <taxon>Bacillales</taxon>
        <taxon>Paenibacillaceae</taxon>
        <taxon>Cohnella</taxon>
    </lineage>
</organism>
<evidence type="ECO:0000313" key="1">
    <source>
        <dbReference type="EMBL" id="MBB6690495.1"/>
    </source>
</evidence>
<proteinExistence type="predicted"/>
<name>A0A841TQR3_9BACL</name>
<evidence type="ECO:0000313" key="2">
    <source>
        <dbReference type="Proteomes" id="UP000553776"/>
    </source>
</evidence>
<comment type="caution">
    <text evidence="1">The sequence shown here is derived from an EMBL/GenBank/DDBJ whole genome shotgun (WGS) entry which is preliminary data.</text>
</comment>
<dbReference type="EMBL" id="JACJVR010000011">
    <property type="protein sequence ID" value="MBB6690495.1"/>
    <property type="molecule type" value="Genomic_DNA"/>
</dbReference>
<protein>
    <submittedName>
        <fullName evidence="1">Uncharacterized protein</fullName>
    </submittedName>
</protein>
<gene>
    <name evidence="1" type="ORF">H7B90_03675</name>
</gene>
<dbReference type="AlphaFoldDB" id="A0A841TQR3"/>
<keyword evidence="2" id="KW-1185">Reference proteome</keyword>
<dbReference type="Proteomes" id="UP000553776">
    <property type="component" value="Unassembled WGS sequence"/>
</dbReference>
<dbReference type="RefSeq" id="WP_185134521.1">
    <property type="nucleotide sequence ID" value="NZ_JACJVR010000011.1"/>
</dbReference>